<sequence>MKVAVNAHVLDWALDRSQRRESLEQKFPKLSGWRDGMVLPTFRQLHDFAKAAAVPFGYLLLPEPPVEQLPIANFRTVSGESASGFSPELIDTIQTMQRRQVWMREYLIAEGYDRLSFVGSHRIDTEPAIIARNIRSVLGIDDNWAATQQNWTKALRALIRRVENAGIMVMSSGIVENNTHRKLDPQEFRGLVLVDDYAPLVFLNGADGKAAQMFTLAHELAHIWVGVSAAFDLSELQPADNTVEYACNRIAAEFLVSSSGLAGVWLEVRGKENPYQLLAKRFKVSEIVAARRLLDMGFIAHDEFIRSYRRWQDREQRLAKKAGEDGGGDFYANQNIRIGNRFGDFLTRSVQAGTTLYSDAWRLTGLKKNTFHEFAHKIFGRSV</sequence>
<dbReference type="Gene3D" id="1.10.10.2910">
    <property type="match status" value="1"/>
</dbReference>
<accession>B3EQ78</accession>
<dbReference type="AlphaFoldDB" id="B3EQ78"/>
<feature type="domain" description="IrrE N-terminal-like" evidence="1">
    <location>
        <begin position="163"/>
        <end position="293"/>
    </location>
</feature>
<proteinExistence type="predicted"/>
<dbReference type="EMBL" id="CP001101">
    <property type="protein sequence ID" value="ACE05376.1"/>
    <property type="molecule type" value="Genomic_DNA"/>
</dbReference>
<protein>
    <recommendedName>
        <fullName evidence="1">IrrE N-terminal-like domain-containing protein</fullName>
    </recommendedName>
</protein>
<name>B3EQ78_CHLPB</name>
<organism evidence="2">
    <name type="scientific">Chlorobium phaeobacteroides (strain BS1)</name>
    <dbReference type="NCBI Taxonomy" id="331678"/>
    <lineage>
        <taxon>Bacteria</taxon>
        <taxon>Pseudomonadati</taxon>
        <taxon>Chlorobiota</taxon>
        <taxon>Chlorobiia</taxon>
        <taxon>Chlorobiales</taxon>
        <taxon>Chlorobiaceae</taxon>
        <taxon>Chlorobium/Pelodictyon group</taxon>
        <taxon>Chlorobium</taxon>
    </lineage>
</organism>
<dbReference type="Pfam" id="PF06114">
    <property type="entry name" value="Peptidase_M78"/>
    <property type="match status" value="1"/>
</dbReference>
<dbReference type="PANTHER" id="PTHR43236:SF2">
    <property type="entry name" value="BLL0069 PROTEIN"/>
    <property type="match status" value="1"/>
</dbReference>
<dbReference type="InterPro" id="IPR052345">
    <property type="entry name" value="Rad_response_metalloprotease"/>
</dbReference>
<evidence type="ECO:0000259" key="1">
    <source>
        <dbReference type="Pfam" id="PF06114"/>
    </source>
</evidence>
<reference evidence="2" key="1">
    <citation type="submission" date="2008-06" db="EMBL/GenBank/DDBJ databases">
        <title>Complete sequence of Chlorobium phaeobacteroides BS1.</title>
        <authorList>
            <consortium name="US DOE Joint Genome Institute"/>
            <person name="Lucas S."/>
            <person name="Copeland A."/>
            <person name="Lapidus A."/>
            <person name="Glavina del Rio T."/>
            <person name="Dalin E."/>
            <person name="Tice H."/>
            <person name="Bruce D."/>
            <person name="Goodwin L."/>
            <person name="Pitluck S."/>
            <person name="Schmutz J."/>
            <person name="Larimer F."/>
            <person name="Land M."/>
            <person name="Hauser L."/>
            <person name="Kyrpides N."/>
            <person name="Ovchinnikova G."/>
            <person name="Li T."/>
            <person name="Liu Z."/>
            <person name="Zhao F."/>
            <person name="Overmann J."/>
            <person name="Bryant D.A."/>
            <person name="Richardson P."/>
        </authorList>
    </citation>
    <scope>NUCLEOTIDE SEQUENCE [LARGE SCALE GENOMIC DNA]</scope>
    <source>
        <strain evidence="2">BS1</strain>
    </source>
</reference>
<dbReference type="OrthoDB" id="9796786at2"/>
<gene>
    <name evidence="2" type="ordered locus">Cphamn1_2482</name>
</gene>
<dbReference type="eggNOG" id="COG2856">
    <property type="taxonomic scope" value="Bacteria"/>
</dbReference>
<dbReference type="STRING" id="331678.Cphamn1_2482"/>
<dbReference type="KEGG" id="cpb:Cphamn1_2482"/>
<dbReference type="PANTHER" id="PTHR43236">
    <property type="entry name" value="ANTITOXIN HIGA1"/>
    <property type="match status" value="1"/>
</dbReference>
<dbReference type="InterPro" id="IPR010359">
    <property type="entry name" value="IrrE_HExxH"/>
</dbReference>
<dbReference type="HOGENOM" id="CLU_057454_1_0_10"/>
<evidence type="ECO:0000313" key="2">
    <source>
        <dbReference type="EMBL" id="ACE05376.1"/>
    </source>
</evidence>